<dbReference type="GO" id="GO:0005829">
    <property type="term" value="C:cytosol"/>
    <property type="evidence" value="ECO:0007669"/>
    <property type="project" value="TreeGrafter"/>
</dbReference>
<accession>A0AAV7ZJK7</accession>
<dbReference type="Proteomes" id="UP001146793">
    <property type="component" value="Unassembled WGS sequence"/>
</dbReference>
<comment type="caution">
    <text evidence="5">The sequence shown here is derived from an EMBL/GenBank/DDBJ whole genome shotgun (WGS) entry which is preliminary data.</text>
</comment>
<keyword evidence="2" id="KW-0131">Cell cycle</keyword>
<keyword evidence="1" id="KW-0132">Cell division</keyword>
<evidence type="ECO:0000313" key="6">
    <source>
        <dbReference type="Proteomes" id="UP001146793"/>
    </source>
</evidence>
<dbReference type="AlphaFoldDB" id="A0AAV7ZJK7"/>
<dbReference type="SUPFAM" id="SSF48371">
    <property type="entry name" value="ARM repeat"/>
    <property type="match status" value="1"/>
</dbReference>
<dbReference type="InterPro" id="IPR051374">
    <property type="entry name" value="Ataxin-10/CTR86_families"/>
</dbReference>
<protein>
    <submittedName>
        <fullName evidence="5">Ataxin-10</fullName>
    </submittedName>
</protein>
<sequence length="499" mass="58276">MDLDLIMKKTCSEKGREEVFQNGELIQVTKRLNTSLTSKLSEIPSKLFRIIRNSCVNMTENQDLLRKQLDLKLLLSIFRTALLENSKVKTNLYFVLQFIANYIVQNKANQTQVWKRFFPDLFNEVLATRNMKYSNVTLAIIYTSILGDSTKKKQLLENHSLLTNMFSNQNVQNDNILHWLTLVLNTIFQEVFGLQTLFQTISKNFAKENTEKKIKEKNVKEKIIKTKEIQSEKEIIKGKEREKGNEKENEKEKEKETQKETQKEKEKDPQLAFKSMKFIILELIDGLISKNEEPLVFSTQQILFLAKEVRRMLEELIELIGKFRKQTEKIKDKDQQLFQNFSVLFRIVSFLIALNHETDLSQLIDKETDLIALVITFLKICKIKKSTNPNFSFFGLEKEAIIVLANMAFRNKIVQDKIRKLEGIEVILNNSKIDMKQPFLREWCLFAIRNLCEGNEENRKYIASFDVKGVSNIDEINKMGLQAKLIDGKLQIAKNPKKK</sequence>
<dbReference type="InterPro" id="IPR016024">
    <property type="entry name" value="ARM-type_fold"/>
</dbReference>
<feature type="domain" description="Ataxin-10" evidence="4">
    <location>
        <begin position="398"/>
        <end position="492"/>
    </location>
</feature>
<reference evidence="5" key="1">
    <citation type="submission" date="2022-08" db="EMBL/GenBank/DDBJ databases">
        <title>Novel sulphate-reducing endosymbionts in the free-living metamonad Anaeramoeba.</title>
        <authorList>
            <person name="Jerlstrom-Hultqvist J."/>
            <person name="Cepicka I."/>
            <person name="Gallot-Lavallee L."/>
            <person name="Salas-Leiva D."/>
            <person name="Curtis B.A."/>
            <person name="Zahonova K."/>
            <person name="Pipaliya S."/>
            <person name="Dacks J."/>
            <person name="Roger A.J."/>
        </authorList>
    </citation>
    <scope>NUCLEOTIDE SEQUENCE</scope>
    <source>
        <strain evidence="5">Busselton2</strain>
    </source>
</reference>
<dbReference type="Pfam" id="PF09759">
    <property type="entry name" value="Atx10homo_assoc"/>
    <property type="match status" value="1"/>
</dbReference>
<gene>
    <name evidence="5" type="ORF">M0812_13342</name>
</gene>
<evidence type="ECO:0000256" key="1">
    <source>
        <dbReference type="ARBA" id="ARBA00022618"/>
    </source>
</evidence>
<proteinExistence type="predicted"/>
<dbReference type="GO" id="GO:0051301">
    <property type="term" value="P:cell division"/>
    <property type="evidence" value="ECO:0007669"/>
    <property type="project" value="UniProtKB-KW"/>
</dbReference>
<dbReference type="Gene3D" id="1.25.10.10">
    <property type="entry name" value="Leucine-rich Repeat Variant"/>
    <property type="match status" value="1"/>
</dbReference>
<evidence type="ECO:0000256" key="2">
    <source>
        <dbReference type="ARBA" id="ARBA00023306"/>
    </source>
</evidence>
<dbReference type="PANTHER" id="PTHR13255:SF0">
    <property type="entry name" value="ATAXIN-10"/>
    <property type="match status" value="1"/>
</dbReference>
<dbReference type="PANTHER" id="PTHR13255">
    <property type="entry name" value="ATAXIN-10"/>
    <property type="match status" value="1"/>
</dbReference>
<dbReference type="InterPro" id="IPR011989">
    <property type="entry name" value="ARM-like"/>
</dbReference>
<feature type="region of interest" description="Disordered" evidence="3">
    <location>
        <begin position="235"/>
        <end position="268"/>
    </location>
</feature>
<dbReference type="InterPro" id="IPR019156">
    <property type="entry name" value="Ataxin-10_domain"/>
</dbReference>
<dbReference type="EMBL" id="JANTQA010000029">
    <property type="protein sequence ID" value="KAJ3441334.1"/>
    <property type="molecule type" value="Genomic_DNA"/>
</dbReference>
<organism evidence="5 6">
    <name type="scientific">Anaeramoeba flamelloides</name>
    <dbReference type="NCBI Taxonomy" id="1746091"/>
    <lineage>
        <taxon>Eukaryota</taxon>
        <taxon>Metamonada</taxon>
        <taxon>Anaeramoebidae</taxon>
        <taxon>Anaeramoeba</taxon>
    </lineage>
</organism>
<evidence type="ECO:0000256" key="3">
    <source>
        <dbReference type="SAM" id="MobiDB-lite"/>
    </source>
</evidence>
<evidence type="ECO:0000259" key="4">
    <source>
        <dbReference type="Pfam" id="PF09759"/>
    </source>
</evidence>
<name>A0AAV7ZJK7_9EUKA</name>
<evidence type="ECO:0000313" key="5">
    <source>
        <dbReference type="EMBL" id="KAJ3441334.1"/>
    </source>
</evidence>